<dbReference type="GO" id="GO:0042853">
    <property type="term" value="P:L-alanine catabolic process"/>
    <property type="evidence" value="ECO:0007669"/>
    <property type="project" value="UniProtKB-UniPathway"/>
</dbReference>
<dbReference type="eggNOG" id="COG0686">
    <property type="taxonomic scope" value="Bacteria"/>
</dbReference>
<dbReference type="SUPFAM" id="SSF52283">
    <property type="entry name" value="Formate/glycerate dehydrogenase catalytic domain-like"/>
    <property type="match status" value="1"/>
</dbReference>
<evidence type="ECO:0000256" key="4">
    <source>
        <dbReference type="ARBA" id="ARBA00023002"/>
    </source>
</evidence>
<name>A0A1H6X275_9MICO</name>
<comment type="similarity">
    <text evidence="2 6">Belongs to the AlaDH/PNT family.</text>
</comment>
<evidence type="ECO:0000256" key="9">
    <source>
        <dbReference type="PIRSR" id="PIRSR000183-3"/>
    </source>
</evidence>
<evidence type="ECO:0000256" key="1">
    <source>
        <dbReference type="ARBA" id="ARBA00005206"/>
    </source>
</evidence>
<feature type="binding site" evidence="9">
    <location>
        <begin position="295"/>
        <end position="298"/>
    </location>
    <ligand>
        <name>NAD(+)</name>
        <dbReference type="ChEBI" id="CHEBI:57540"/>
    </ligand>
</feature>
<dbReference type="PROSITE" id="PS00837">
    <property type="entry name" value="ALADH_PNT_2"/>
    <property type="match status" value="1"/>
</dbReference>
<dbReference type="NCBIfam" id="TIGR00518">
    <property type="entry name" value="alaDH"/>
    <property type="match status" value="1"/>
</dbReference>
<comment type="pathway">
    <text evidence="1 6">Amino-acid degradation; L-alanine degradation via dehydrogenase pathway; NH(3) and pyruvate from L-alanine: step 1/1.</text>
</comment>
<dbReference type="Pfam" id="PF01262">
    <property type="entry name" value="AlaDh_PNT_C"/>
    <property type="match status" value="1"/>
</dbReference>
<feature type="binding site" evidence="8">
    <location>
        <position position="15"/>
    </location>
    <ligand>
        <name>substrate</name>
    </ligand>
</feature>
<evidence type="ECO:0000259" key="10">
    <source>
        <dbReference type="SMART" id="SM01002"/>
    </source>
</evidence>
<dbReference type="InterPro" id="IPR007698">
    <property type="entry name" value="AlaDH/PNT_NAD(H)-bd"/>
</dbReference>
<dbReference type="SMART" id="SM01002">
    <property type="entry name" value="AlaDh_PNT_C"/>
    <property type="match status" value="1"/>
</dbReference>
<dbReference type="Proteomes" id="UP000183315">
    <property type="component" value="Unassembled WGS sequence"/>
</dbReference>
<accession>A0A1H6X275</accession>
<feature type="binding site" evidence="9">
    <location>
        <begin position="236"/>
        <end position="237"/>
    </location>
    <ligand>
        <name>NAD(+)</name>
        <dbReference type="ChEBI" id="CHEBI:57540"/>
    </ligand>
</feature>
<comment type="catalytic activity">
    <reaction evidence="6">
        <text>L-alanine + NAD(+) + H2O = pyruvate + NH4(+) + NADH + H(+)</text>
        <dbReference type="Rhea" id="RHEA:18405"/>
        <dbReference type="ChEBI" id="CHEBI:15361"/>
        <dbReference type="ChEBI" id="CHEBI:15377"/>
        <dbReference type="ChEBI" id="CHEBI:15378"/>
        <dbReference type="ChEBI" id="CHEBI:28938"/>
        <dbReference type="ChEBI" id="CHEBI:57540"/>
        <dbReference type="ChEBI" id="CHEBI:57945"/>
        <dbReference type="ChEBI" id="CHEBI:57972"/>
        <dbReference type="EC" id="1.4.1.1"/>
    </reaction>
</comment>
<dbReference type="InterPro" id="IPR007886">
    <property type="entry name" value="AlaDH/PNT_N"/>
</dbReference>
<feature type="binding site" evidence="8">
    <location>
        <position position="73"/>
    </location>
    <ligand>
        <name>substrate</name>
    </ligand>
</feature>
<dbReference type="PANTHER" id="PTHR42795:SF1">
    <property type="entry name" value="ALANINE DEHYDROGENASE"/>
    <property type="match status" value="1"/>
</dbReference>
<evidence type="ECO:0000259" key="11">
    <source>
        <dbReference type="SMART" id="SM01003"/>
    </source>
</evidence>
<dbReference type="Pfam" id="PF05222">
    <property type="entry name" value="AlaDh_PNT_N"/>
    <property type="match status" value="1"/>
</dbReference>
<dbReference type="InterPro" id="IPR036291">
    <property type="entry name" value="NAD(P)-bd_dom_sf"/>
</dbReference>
<evidence type="ECO:0000313" key="12">
    <source>
        <dbReference type="EMBL" id="SEJ21644.1"/>
    </source>
</evidence>
<dbReference type="UniPathway" id="UPA00527">
    <property type="reaction ID" value="UER00585"/>
</dbReference>
<dbReference type="AlphaFoldDB" id="A0A1H6X275"/>
<dbReference type="GO" id="GO:0000286">
    <property type="term" value="F:alanine dehydrogenase activity"/>
    <property type="evidence" value="ECO:0007669"/>
    <property type="project" value="UniProtKB-UniRule"/>
</dbReference>
<dbReference type="EMBL" id="FNZI01000002">
    <property type="protein sequence ID" value="SEJ21644.1"/>
    <property type="molecule type" value="Genomic_DNA"/>
</dbReference>
<gene>
    <name evidence="12" type="ORF">SAMN05421637_1187</name>
</gene>
<feature type="active site" description="Proton donor/acceptor" evidence="7">
    <location>
        <position position="267"/>
    </location>
</feature>
<evidence type="ECO:0000256" key="6">
    <source>
        <dbReference type="PIRNR" id="PIRNR000183"/>
    </source>
</evidence>
<feature type="domain" description="Alanine dehydrogenase/pyridine nucleotide transhydrogenase NAD(H)-binding" evidence="10">
    <location>
        <begin position="146"/>
        <end position="294"/>
    </location>
</feature>
<comment type="function">
    <text evidence="6">Catalyzes the reversible reductive amination of pyruvate to L-alanine.</text>
</comment>
<keyword evidence="13" id="KW-1185">Reference proteome</keyword>
<evidence type="ECO:0000256" key="3">
    <source>
        <dbReference type="ARBA" id="ARBA00012897"/>
    </source>
</evidence>
<dbReference type="PANTHER" id="PTHR42795">
    <property type="entry name" value="ALANINE DEHYDROGENASE"/>
    <property type="match status" value="1"/>
</dbReference>
<dbReference type="STRING" id="1043493.SAMN05421637_1187"/>
<protein>
    <recommendedName>
        <fullName evidence="3 6">Alanine dehydrogenase</fullName>
        <ecNumber evidence="3 6">1.4.1.1</ecNumber>
    </recommendedName>
</protein>
<dbReference type="PIRSF" id="PIRSF000183">
    <property type="entry name" value="Alanine_dh"/>
    <property type="match status" value="1"/>
</dbReference>
<feature type="binding site" evidence="9">
    <location>
        <position position="217"/>
    </location>
    <ligand>
        <name>NAD(+)</name>
        <dbReference type="ChEBI" id="CHEBI:57540"/>
    </ligand>
</feature>
<feature type="active site" description="Proton donor/acceptor" evidence="7">
    <location>
        <position position="93"/>
    </location>
</feature>
<keyword evidence="9" id="KW-0547">Nucleotide-binding</keyword>
<proteinExistence type="inferred from homology"/>
<dbReference type="GO" id="GO:0005886">
    <property type="term" value="C:plasma membrane"/>
    <property type="evidence" value="ECO:0007669"/>
    <property type="project" value="TreeGrafter"/>
</dbReference>
<keyword evidence="5 6" id="KW-0520">NAD</keyword>
<dbReference type="RefSeq" id="WP_042213918.1">
    <property type="nucleotide sequence ID" value="NZ_BBLU01000005.1"/>
</dbReference>
<evidence type="ECO:0000256" key="2">
    <source>
        <dbReference type="ARBA" id="ARBA00005689"/>
    </source>
</evidence>
<evidence type="ECO:0000256" key="7">
    <source>
        <dbReference type="PIRSR" id="PIRSR000183-1"/>
    </source>
</evidence>
<feature type="binding site" evidence="9">
    <location>
        <position position="195"/>
    </location>
    <ligand>
        <name>NAD(+)</name>
        <dbReference type="ChEBI" id="CHEBI:57540"/>
    </ligand>
</feature>
<feature type="binding site" evidence="9">
    <location>
        <begin position="264"/>
        <end position="267"/>
    </location>
    <ligand>
        <name>NAD(+)</name>
        <dbReference type="ChEBI" id="CHEBI:57540"/>
    </ligand>
</feature>
<dbReference type="SUPFAM" id="SSF51735">
    <property type="entry name" value="NAD(P)-binding Rossmann-fold domains"/>
    <property type="match status" value="1"/>
</dbReference>
<feature type="binding site" evidence="9">
    <location>
        <position position="131"/>
    </location>
    <ligand>
        <name>NAD(+)</name>
        <dbReference type="ChEBI" id="CHEBI:57540"/>
    </ligand>
</feature>
<dbReference type="OrthoDB" id="5142058at2"/>
<dbReference type="InterPro" id="IPR008143">
    <property type="entry name" value="Ala_DH/PNT_CS2"/>
</dbReference>
<feature type="domain" description="Alanine dehydrogenase/pyridine nucleotide transhydrogenase N-terminal" evidence="11">
    <location>
        <begin position="4"/>
        <end position="134"/>
    </location>
</feature>
<dbReference type="EC" id="1.4.1.1" evidence="3 6"/>
<dbReference type="GO" id="GO:0000166">
    <property type="term" value="F:nucleotide binding"/>
    <property type="evidence" value="ECO:0007669"/>
    <property type="project" value="UniProtKB-KW"/>
</dbReference>
<evidence type="ECO:0000256" key="8">
    <source>
        <dbReference type="PIRSR" id="PIRSR000183-2"/>
    </source>
</evidence>
<reference evidence="13" key="1">
    <citation type="submission" date="2016-10" db="EMBL/GenBank/DDBJ databases">
        <authorList>
            <person name="Varghese N."/>
        </authorList>
    </citation>
    <scope>NUCLEOTIDE SEQUENCE [LARGE SCALE GENOMIC DNA]</scope>
    <source>
        <strain evidence="13">DSM 24868</strain>
    </source>
</reference>
<dbReference type="Gene3D" id="3.40.50.720">
    <property type="entry name" value="NAD(P)-binding Rossmann-like Domain"/>
    <property type="match status" value="2"/>
</dbReference>
<organism evidence="12 13">
    <name type="scientific">Demequina mangrovi</name>
    <dbReference type="NCBI Taxonomy" id="1043493"/>
    <lineage>
        <taxon>Bacteria</taxon>
        <taxon>Bacillati</taxon>
        <taxon>Actinomycetota</taxon>
        <taxon>Actinomycetes</taxon>
        <taxon>Micrococcales</taxon>
        <taxon>Demequinaceae</taxon>
        <taxon>Demequina</taxon>
    </lineage>
</organism>
<dbReference type="InterPro" id="IPR008141">
    <property type="entry name" value="Ala_DH"/>
</dbReference>
<dbReference type="SMART" id="SM01003">
    <property type="entry name" value="AlaDh_PNT_N"/>
    <property type="match status" value="1"/>
</dbReference>
<dbReference type="CDD" id="cd05305">
    <property type="entry name" value="L-AlaDH"/>
    <property type="match status" value="1"/>
</dbReference>
<keyword evidence="4 6" id="KW-0560">Oxidoreductase</keyword>
<sequence>MIIGVPAETKPGETRIGLAPAGVHALVARGHAVAVEAGAGRRAGIGDDALREAGASLVDADEAWGADLVVKVKEPQSGELRRLGPGMLFTFLHLAADPALADALCAARTTAVSYDTVRLDDGTLPLLAPMSEIAGRLSVLAGAHHLLSPYGGRGVLLGGVPGVPGARVVVIGAGVAGAQAVAQAVGLGADVTVLDVSLPALRRLDARHGGRIRTMTSTGYAVAEAVAGADLVIGAVLVPGREAPRVVTRAMVDSMASGGVLVDIAIDQGGCIEGSVPTTHDDPVRAVGDALVYSVANMPAAVGVTATLALTQATLPYVLRLADAGAAAFDADPALAHGVNVRDGRIVHPAVAQALGAVRGDA</sequence>
<evidence type="ECO:0000256" key="5">
    <source>
        <dbReference type="ARBA" id="ARBA00023027"/>
    </source>
</evidence>
<evidence type="ECO:0000313" key="13">
    <source>
        <dbReference type="Proteomes" id="UP000183315"/>
    </source>
</evidence>